<dbReference type="Proteomes" id="UP001158297">
    <property type="component" value="Unassembled WGS sequence"/>
</dbReference>
<evidence type="ECO:0000313" key="1">
    <source>
        <dbReference type="EMBL" id="MDH0364808.1"/>
    </source>
</evidence>
<protein>
    <submittedName>
        <fullName evidence="2">Uncharacterized protein</fullName>
    </submittedName>
</protein>
<evidence type="ECO:0000313" key="2">
    <source>
        <dbReference type="EMBL" id="MDH2007309.1"/>
    </source>
</evidence>
<dbReference type="EMBL" id="JAOCJW010000059">
    <property type="protein sequence ID" value="MDH2007309.1"/>
    <property type="molecule type" value="Genomic_DNA"/>
</dbReference>
<accession>A0AA42W6X7</accession>
<proteinExistence type="predicted"/>
<organism evidence="2 3">
    <name type="scientific">Comamonas aquatica</name>
    <dbReference type="NCBI Taxonomy" id="225991"/>
    <lineage>
        <taxon>Bacteria</taxon>
        <taxon>Pseudomonadati</taxon>
        <taxon>Pseudomonadota</taxon>
        <taxon>Betaproteobacteria</taxon>
        <taxon>Burkholderiales</taxon>
        <taxon>Comamonadaceae</taxon>
        <taxon>Comamonas</taxon>
    </lineage>
</organism>
<dbReference type="Proteomes" id="UP001161294">
    <property type="component" value="Unassembled WGS sequence"/>
</dbReference>
<name>A0AA42W6X7_9BURK</name>
<comment type="caution">
    <text evidence="2">The sequence shown here is derived from an EMBL/GenBank/DDBJ whole genome shotgun (WGS) entry which is preliminary data.</text>
</comment>
<dbReference type="AlphaFoldDB" id="A0AA42W6X7"/>
<gene>
    <name evidence="2" type="ORF">N5J23_17535</name>
    <name evidence="1" type="ORF">N7330_17375</name>
</gene>
<sequence length="129" mass="14651">MLMKFWTADHVAREWVLKSHRNLHLPKELRCIGFRGSVKERNMRELCDAVYGNKHVLSAAGDLHFGIVDMHEAQRRFFKLSMPSRHLRCGLSADAVTLQATMQGAAAELGCCLQETPHEIVLRQMPLLA</sequence>
<evidence type="ECO:0000313" key="3">
    <source>
        <dbReference type="Proteomes" id="UP001161294"/>
    </source>
</evidence>
<reference evidence="2" key="1">
    <citation type="submission" date="2022-09" db="EMBL/GenBank/DDBJ databases">
        <title>Intensive care unit water sources are persistently colonized with multi-drug resistant bacteria and are the site of extensive horizontal gene transfer of antibiotic resistance genes.</title>
        <authorList>
            <person name="Diorio-Toth L."/>
        </authorList>
    </citation>
    <scope>NUCLEOTIDE SEQUENCE</scope>
    <source>
        <strain evidence="2">GD03686</strain>
        <strain evidence="1">GD04130</strain>
    </source>
</reference>
<dbReference type="EMBL" id="JAODZU010000027">
    <property type="protein sequence ID" value="MDH0364808.1"/>
    <property type="molecule type" value="Genomic_DNA"/>
</dbReference>